<dbReference type="InterPro" id="IPR015422">
    <property type="entry name" value="PyrdxlP-dep_Trfase_small"/>
</dbReference>
<accession>A0A2M8QA57</accession>
<comment type="caution">
    <text evidence="1">The sequence shown here is derived from an EMBL/GenBank/DDBJ whole genome shotgun (WGS) entry which is preliminary data.</text>
</comment>
<keyword evidence="1" id="KW-0032">Aminotransferase</keyword>
<protein>
    <submittedName>
        <fullName evidence="1">Aspartate aminotransferase family protein</fullName>
    </submittedName>
</protein>
<dbReference type="Proteomes" id="UP000230790">
    <property type="component" value="Unassembled WGS sequence"/>
</dbReference>
<evidence type="ECO:0000313" key="1">
    <source>
        <dbReference type="EMBL" id="PJF46686.1"/>
    </source>
</evidence>
<dbReference type="AlphaFoldDB" id="A0A2M8QA57"/>
<proteinExistence type="predicted"/>
<dbReference type="Gene3D" id="3.90.1150.10">
    <property type="entry name" value="Aspartate Aminotransferase, domain 1"/>
    <property type="match status" value="1"/>
</dbReference>
<dbReference type="InterPro" id="IPR015424">
    <property type="entry name" value="PyrdxlP-dep_Trfase"/>
</dbReference>
<keyword evidence="1" id="KW-0808">Transferase</keyword>
<reference evidence="1 2" key="1">
    <citation type="submission" date="2017-11" db="EMBL/GenBank/DDBJ databases">
        <title>Evolution of Phototrophy in the Chloroflexi Phylum Driven by Horizontal Gene Transfer.</title>
        <authorList>
            <person name="Ward L.M."/>
            <person name="Hemp J."/>
            <person name="Shih P.M."/>
            <person name="Mcglynn S.E."/>
            <person name="Fischer W."/>
        </authorList>
    </citation>
    <scope>NUCLEOTIDE SEQUENCE [LARGE SCALE GENOMIC DNA]</scope>
    <source>
        <strain evidence="1">JP3_7</strain>
    </source>
</reference>
<feature type="non-terminal residue" evidence="1">
    <location>
        <position position="48"/>
    </location>
</feature>
<name>A0A2M8QA57_9CHLR</name>
<organism evidence="1 2">
    <name type="scientific">Candidatus Thermofonsia Clade 3 bacterium</name>
    <dbReference type="NCBI Taxonomy" id="2364212"/>
    <lineage>
        <taxon>Bacteria</taxon>
        <taxon>Bacillati</taxon>
        <taxon>Chloroflexota</taxon>
        <taxon>Candidatus Thermofontia</taxon>
        <taxon>Candidatus Thermofonsia Clade 3</taxon>
    </lineage>
</organism>
<dbReference type="SUPFAM" id="SSF53383">
    <property type="entry name" value="PLP-dependent transferases"/>
    <property type="match status" value="1"/>
</dbReference>
<gene>
    <name evidence="1" type="ORF">CUN48_12495</name>
</gene>
<sequence>MTSADLIARDRAVVSPAIYRYTDIAFARGEGVFLYDFEGNRYYDMAAG</sequence>
<evidence type="ECO:0000313" key="2">
    <source>
        <dbReference type="Proteomes" id="UP000230790"/>
    </source>
</evidence>
<dbReference type="GO" id="GO:0008483">
    <property type="term" value="F:transaminase activity"/>
    <property type="evidence" value="ECO:0007669"/>
    <property type="project" value="UniProtKB-KW"/>
</dbReference>
<dbReference type="EMBL" id="PGTN01000109">
    <property type="protein sequence ID" value="PJF46686.1"/>
    <property type="molecule type" value="Genomic_DNA"/>
</dbReference>